<evidence type="ECO:0000259" key="2">
    <source>
        <dbReference type="PROSITE" id="PS50076"/>
    </source>
</evidence>
<organism evidence="3 4">
    <name type="scientific">Mytilus edulis</name>
    <name type="common">Blue mussel</name>
    <dbReference type="NCBI Taxonomy" id="6550"/>
    <lineage>
        <taxon>Eukaryota</taxon>
        <taxon>Metazoa</taxon>
        <taxon>Spiralia</taxon>
        <taxon>Lophotrochozoa</taxon>
        <taxon>Mollusca</taxon>
        <taxon>Bivalvia</taxon>
        <taxon>Autobranchia</taxon>
        <taxon>Pteriomorphia</taxon>
        <taxon>Mytilida</taxon>
        <taxon>Mytiloidea</taxon>
        <taxon>Mytilidae</taxon>
        <taxon>Mytilinae</taxon>
        <taxon>Mytilus</taxon>
    </lineage>
</organism>
<dbReference type="GO" id="GO:0072583">
    <property type="term" value="P:clathrin-dependent endocytosis"/>
    <property type="evidence" value="ECO:0007669"/>
    <property type="project" value="TreeGrafter"/>
</dbReference>
<dbReference type="SUPFAM" id="SSF46565">
    <property type="entry name" value="Chaperone J-domain"/>
    <property type="match status" value="1"/>
</dbReference>
<evidence type="ECO:0000313" key="4">
    <source>
        <dbReference type="Proteomes" id="UP000683360"/>
    </source>
</evidence>
<keyword evidence="4" id="KW-1185">Reference proteome</keyword>
<feature type="compositionally biased region" description="Polar residues" evidence="1">
    <location>
        <begin position="208"/>
        <end position="217"/>
    </location>
</feature>
<comment type="caution">
    <text evidence="3">The sequence shown here is derived from an EMBL/GenBank/DDBJ whole genome shotgun (WGS) entry which is preliminary data.</text>
</comment>
<dbReference type="PANTHER" id="PTHR23172:SF19">
    <property type="entry name" value="J DOMAIN-CONTAINING PROTEIN"/>
    <property type="match status" value="1"/>
</dbReference>
<accession>A0A8S3RCC0</accession>
<dbReference type="GO" id="GO:0031982">
    <property type="term" value="C:vesicle"/>
    <property type="evidence" value="ECO:0007669"/>
    <property type="project" value="TreeGrafter"/>
</dbReference>
<dbReference type="GO" id="GO:0004674">
    <property type="term" value="F:protein serine/threonine kinase activity"/>
    <property type="evidence" value="ECO:0007669"/>
    <property type="project" value="UniProtKB-EC"/>
</dbReference>
<dbReference type="CDD" id="cd06257">
    <property type="entry name" value="DnaJ"/>
    <property type="match status" value="1"/>
</dbReference>
<reference evidence="3" key="1">
    <citation type="submission" date="2021-03" db="EMBL/GenBank/DDBJ databases">
        <authorList>
            <person name="Bekaert M."/>
        </authorList>
    </citation>
    <scope>NUCLEOTIDE SEQUENCE</scope>
</reference>
<sequence length="400" mass="44520">MGYFEDQIAALGEELCTFLPLIHAISGCDTTSRMFGVSKAATLKKFGEHDFLKTQAQLLCNANANDDVISAGENIISSLYNGAPYEGLNVLRYRKFAARVLTNKTCVQIHTLPPTSNAASFHSQRAYLQMKMWMNKDNLNPCEWGWKVANGNLVPVKCTMDAAPSKLLNIIRCNCSLGSIGGNKQSTGWQQKPSPQGSPKLNRPQAVINKNSPQGSPQIPRPPQHKPNYNVNFPAPPRNTGKSSVIGDRSDRGVRKPFGPKPSVSNHAFEDLLGSQGFSSTAKANEQKTIASMRRQQLVEDMDPDKLKLMEWIQGKERNIRALLCSLHTVLWEGEERWKGIGMHDLVTPEQVKKVYRKAVLAVHPDKLTGSPHEDMAKMIFMELNDGWAQFEEEGMKALY</sequence>
<dbReference type="Gene3D" id="1.10.287.110">
    <property type="entry name" value="DnaJ domain"/>
    <property type="match status" value="1"/>
</dbReference>
<dbReference type="AlphaFoldDB" id="A0A8S3RCC0"/>
<dbReference type="InterPro" id="IPR001623">
    <property type="entry name" value="DnaJ_domain"/>
</dbReference>
<dbReference type="FunFam" id="1.10.287.110:FF:000002">
    <property type="entry name" value="putative tyrosine-protein phosphatase auxilin isoform X2"/>
    <property type="match status" value="1"/>
</dbReference>
<dbReference type="EMBL" id="CAJPWZ010000896">
    <property type="protein sequence ID" value="CAG2202702.1"/>
    <property type="molecule type" value="Genomic_DNA"/>
</dbReference>
<dbReference type="GO" id="GO:0072318">
    <property type="term" value="P:clathrin coat disassembly"/>
    <property type="evidence" value="ECO:0007669"/>
    <property type="project" value="TreeGrafter"/>
</dbReference>
<protein>
    <submittedName>
        <fullName evidence="3">GAK</fullName>
        <ecNumber evidence="3">2.7.11.1</ecNumber>
    </submittedName>
</protein>
<dbReference type="EC" id="2.7.11.1" evidence="3"/>
<keyword evidence="3" id="KW-0808">Transferase</keyword>
<evidence type="ECO:0000313" key="3">
    <source>
        <dbReference type="EMBL" id="CAG2202702.1"/>
    </source>
</evidence>
<gene>
    <name evidence="3" type="ORF">MEDL_17257</name>
</gene>
<feature type="compositionally biased region" description="Polar residues" evidence="1">
    <location>
        <begin position="184"/>
        <end position="199"/>
    </location>
</feature>
<feature type="region of interest" description="Disordered" evidence="1">
    <location>
        <begin position="184"/>
        <end position="268"/>
    </location>
</feature>
<dbReference type="GO" id="GO:0005737">
    <property type="term" value="C:cytoplasm"/>
    <property type="evidence" value="ECO:0007669"/>
    <property type="project" value="TreeGrafter"/>
</dbReference>
<feature type="domain" description="J" evidence="2">
    <location>
        <begin position="336"/>
        <end position="400"/>
    </location>
</feature>
<dbReference type="Proteomes" id="UP000683360">
    <property type="component" value="Unassembled WGS sequence"/>
</dbReference>
<dbReference type="GO" id="GO:0030276">
    <property type="term" value="F:clathrin binding"/>
    <property type="evidence" value="ECO:0007669"/>
    <property type="project" value="TreeGrafter"/>
</dbReference>
<evidence type="ECO:0000256" key="1">
    <source>
        <dbReference type="SAM" id="MobiDB-lite"/>
    </source>
</evidence>
<dbReference type="PROSITE" id="PS50076">
    <property type="entry name" value="DNAJ_2"/>
    <property type="match status" value="1"/>
</dbReference>
<dbReference type="PANTHER" id="PTHR23172">
    <property type="entry name" value="AUXILIN/CYCLIN G-ASSOCIATED KINASE-RELATED"/>
    <property type="match status" value="1"/>
</dbReference>
<proteinExistence type="predicted"/>
<dbReference type="OrthoDB" id="6753017at2759"/>
<dbReference type="InterPro" id="IPR036869">
    <property type="entry name" value="J_dom_sf"/>
</dbReference>
<name>A0A8S3RCC0_MYTED</name>